<protein>
    <submittedName>
        <fullName evidence="16">Putative TonB-dependent receptor</fullName>
    </submittedName>
</protein>
<dbReference type="SUPFAM" id="SSF56935">
    <property type="entry name" value="Porins"/>
    <property type="match status" value="1"/>
</dbReference>
<dbReference type="GO" id="GO:0015344">
    <property type="term" value="F:siderophore uptake transmembrane transporter activity"/>
    <property type="evidence" value="ECO:0007669"/>
    <property type="project" value="TreeGrafter"/>
</dbReference>
<dbReference type="GO" id="GO:0009279">
    <property type="term" value="C:cell outer membrane"/>
    <property type="evidence" value="ECO:0007669"/>
    <property type="project" value="UniProtKB-SubCell"/>
</dbReference>
<dbReference type="InterPro" id="IPR037066">
    <property type="entry name" value="Plug_dom_sf"/>
</dbReference>
<evidence type="ECO:0000256" key="1">
    <source>
        <dbReference type="ARBA" id="ARBA00004571"/>
    </source>
</evidence>
<evidence type="ECO:0000313" key="17">
    <source>
        <dbReference type="Proteomes" id="UP000008842"/>
    </source>
</evidence>
<evidence type="ECO:0000256" key="11">
    <source>
        <dbReference type="ARBA" id="ARBA00023237"/>
    </source>
</evidence>
<dbReference type="InterPro" id="IPR000531">
    <property type="entry name" value="Beta-barrel_TonB"/>
</dbReference>
<evidence type="ECO:0000256" key="3">
    <source>
        <dbReference type="ARBA" id="ARBA00022452"/>
    </source>
</evidence>
<dbReference type="InterPro" id="IPR012910">
    <property type="entry name" value="Plug_dom"/>
</dbReference>
<keyword evidence="2" id="KW-0813">Transport</keyword>
<evidence type="ECO:0000256" key="6">
    <source>
        <dbReference type="ARBA" id="ARBA00022729"/>
    </source>
</evidence>
<dbReference type="AlphaFoldDB" id="B2RLV4"/>
<evidence type="ECO:0000256" key="5">
    <source>
        <dbReference type="ARBA" id="ARBA00022692"/>
    </source>
</evidence>
<keyword evidence="4" id="KW-0410">Iron transport</keyword>
<dbReference type="Gene3D" id="2.170.130.10">
    <property type="entry name" value="TonB-dependent receptor, plug domain"/>
    <property type="match status" value="1"/>
</dbReference>
<dbReference type="PANTHER" id="PTHR32552">
    <property type="entry name" value="FERRICHROME IRON RECEPTOR-RELATED"/>
    <property type="match status" value="1"/>
</dbReference>
<keyword evidence="8" id="KW-0406">Ion transport</keyword>
<name>B2RLV4_PORG3</name>
<dbReference type="KEGG" id="pgn:PGN_1830"/>
<dbReference type="Proteomes" id="UP000008842">
    <property type="component" value="Chromosome"/>
</dbReference>
<keyword evidence="10 12" id="KW-0472">Membrane</keyword>
<dbReference type="InterPro" id="IPR039426">
    <property type="entry name" value="TonB-dep_rcpt-like"/>
</dbReference>
<dbReference type="Gene3D" id="2.40.170.20">
    <property type="entry name" value="TonB-dependent receptor, beta-barrel domain"/>
    <property type="match status" value="1"/>
</dbReference>
<feature type="domain" description="TonB-dependent receptor plug" evidence="15">
    <location>
        <begin position="92"/>
        <end position="200"/>
    </location>
</feature>
<evidence type="ECO:0000259" key="14">
    <source>
        <dbReference type="Pfam" id="PF00593"/>
    </source>
</evidence>
<sequence length="794" mass="88645">MAENKPSSPEPDNTGVGNSPSDYLHGEAIIPPLSSLSNFNDKRFMKKLHMIAALAVLPFCLTAQAPVSNSEIDSLSNVQLQTVQVVATRATAKTPVAYTNVRKAELSKSNYGRDIPYLLMLTPSVVATSDAGTGIGYSGFRVRGTDANRINITTNGVPLNDSESQSVFWVNMPDFASSIEDLQVQRGVGTSTNGAGAFGASVNMRTDNLGLAPYGRVDLSGGSFGTFRRSVKLGSGRIGRHWAVDARLSKIGSDGYVDRGSVDLKSYFAQVGYFGSNTALRFITFGGKEVTGIAWNGLSKEDEAKYGRRYNSAGLMYVDAQGVPHYYHNTDNYEQRHYHAIMTHSFSPSVILNLTAHYTAGYGYTDEYRTGRKLKEYALQPYVENSVTVKKTDLIRQKYLDNDFGGLIGSLNWHTGAWDLQFGASGNIYKGDHFGRITYIKKYNQPLAPDFEYYRNSADKREGAAFAKANWQITPELNMYADLQYRTIGYTINGITDEYDEVQGSMQHIDLDKTFRFLNPKAGLTYSFDDAHTAYASVAVAHREPNRTNYTEAGIGQYPTPERLIDYELGYRYASPLLSAGVGLYYMQYKDQLVLDGRLSDVGQMLTSNVPDSYRMGLELTLGWQILPRLLRWDASFTMSRNKIDRYVQYTSVYDADYNWLELKEETLESTDIAYSPNVIAGSMLTLSHAGFEMAWTSRFVSKQYLDNTQRSDRMLPSYWVNDLRLGYVLPVHFVKRVALGVQLNNLFNLMYASNAYIYDAGYVQASGELSAYADLRYYPQAGFNALGSLTIDF</sequence>
<dbReference type="PANTHER" id="PTHR32552:SF68">
    <property type="entry name" value="FERRICHROME OUTER MEMBRANE TRANSPORTER_PHAGE RECEPTOR"/>
    <property type="match status" value="1"/>
</dbReference>
<evidence type="ECO:0000256" key="2">
    <source>
        <dbReference type="ARBA" id="ARBA00022448"/>
    </source>
</evidence>
<keyword evidence="7" id="KW-0408">Iron</keyword>
<feature type="region of interest" description="Disordered" evidence="13">
    <location>
        <begin position="1"/>
        <end position="21"/>
    </location>
</feature>
<comment type="subcellular location">
    <subcellularLocation>
        <location evidence="1">Cell outer membrane</location>
        <topology evidence="1">Multi-pass membrane protein</topology>
    </subcellularLocation>
</comment>
<proteinExistence type="inferred from homology"/>
<keyword evidence="5" id="KW-0812">Transmembrane</keyword>
<dbReference type="eggNOG" id="COG4771">
    <property type="taxonomic scope" value="Bacteria"/>
</dbReference>
<keyword evidence="9 12" id="KW-0798">TonB box</keyword>
<dbReference type="Pfam" id="PF07715">
    <property type="entry name" value="Plug"/>
    <property type="match status" value="1"/>
</dbReference>
<keyword evidence="11" id="KW-0998">Cell outer membrane</keyword>
<dbReference type="Pfam" id="PF00593">
    <property type="entry name" value="TonB_dep_Rec_b-barrel"/>
    <property type="match status" value="1"/>
</dbReference>
<keyword evidence="16" id="KW-0675">Receptor</keyword>
<feature type="domain" description="TonB-dependent receptor-like beta-barrel" evidence="14">
    <location>
        <begin position="313"/>
        <end position="747"/>
    </location>
</feature>
<evidence type="ECO:0000256" key="8">
    <source>
        <dbReference type="ARBA" id="ARBA00023065"/>
    </source>
</evidence>
<evidence type="ECO:0000259" key="15">
    <source>
        <dbReference type="Pfam" id="PF07715"/>
    </source>
</evidence>
<dbReference type="InterPro" id="IPR036942">
    <property type="entry name" value="Beta-barrel_TonB_sf"/>
</dbReference>
<dbReference type="EMBL" id="AP009380">
    <property type="protein sequence ID" value="BAG34349.1"/>
    <property type="molecule type" value="Genomic_DNA"/>
</dbReference>
<accession>B2RLV4</accession>
<comment type="similarity">
    <text evidence="12">Belongs to the TonB-dependent receptor family.</text>
</comment>
<gene>
    <name evidence="16" type="ordered locus">PGN_1830</name>
</gene>
<keyword evidence="6" id="KW-0732">Signal</keyword>
<evidence type="ECO:0000313" key="16">
    <source>
        <dbReference type="EMBL" id="BAG34349.1"/>
    </source>
</evidence>
<evidence type="ECO:0000256" key="10">
    <source>
        <dbReference type="ARBA" id="ARBA00023136"/>
    </source>
</evidence>
<evidence type="ECO:0000256" key="4">
    <source>
        <dbReference type="ARBA" id="ARBA00022496"/>
    </source>
</evidence>
<evidence type="ECO:0000256" key="7">
    <source>
        <dbReference type="ARBA" id="ARBA00023004"/>
    </source>
</evidence>
<evidence type="ECO:0000256" key="13">
    <source>
        <dbReference type="SAM" id="MobiDB-lite"/>
    </source>
</evidence>
<dbReference type="HOGENOM" id="CLU_378515_0_0_10"/>
<organism evidence="16 17">
    <name type="scientific">Porphyromonas gingivalis (strain ATCC 33277 / DSM 20709 / CIP 103683 / JCM 12257 / NCTC 11834 / 2561)</name>
    <dbReference type="NCBI Taxonomy" id="431947"/>
    <lineage>
        <taxon>Bacteria</taxon>
        <taxon>Pseudomonadati</taxon>
        <taxon>Bacteroidota</taxon>
        <taxon>Bacteroidia</taxon>
        <taxon>Bacteroidales</taxon>
        <taxon>Porphyromonadaceae</taxon>
        <taxon>Porphyromonas</taxon>
    </lineage>
</organism>
<evidence type="ECO:0000256" key="9">
    <source>
        <dbReference type="ARBA" id="ARBA00023077"/>
    </source>
</evidence>
<reference evidence="16 17" key="1">
    <citation type="journal article" date="2008" name="DNA Res.">
        <title>Determination of the genome sequence of Porphyromonas gingivalis strain ATCC 33277 and genomic comparison with strain W83 revealed extensive genome rearrangements in P. gingivalis.</title>
        <authorList>
            <person name="Naito M."/>
            <person name="Hirakawa H."/>
            <person name="Yamashita A."/>
            <person name="Ohara N."/>
            <person name="Shoji M."/>
            <person name="Yukitake H."/>
            <person name="Nakayama K."/>
            <person name="Toh H."/>
            <person name="Yoshimura F."/>
            <person name="Kuhara S."/>
            <person name="Hattori M."/>
            <person name="Hayashi T."/>
            <person name="Nakayama K."/>
        </authorList>
    </citation>
    <scope>NUCLEOTIDE SEQUENCE [LARGE SCALE GENOMIC DNA]</scope>
    <source>
        <strain evidence="17">ATCC 33277 / DSM 20709 / CIP 103683 / JCM 12257 / NCTC 11834 / 2561</strain>
    </source>
</reference>
<evidence type="ECO:0000256" key="12">
    <source>
        <dbReference type="RuleBase" id="RU003357"/>
    </source>
</evidence>
<keyword evidence="3" id="KW-1134">Transmembrane beta strand</keyword>